<dbReference type="Gene3D" id="1.10.510.10">
    <property type="entry name" value="Transferase(Phosphotransferase) domain 1"/>
    <property type="match status" value="1"/>
</dbReference>
<comment type="similarity">
    <text evidence="6">Belongs to the protein kinase superfamily.</text>
</comment>
<dbReference type="InterPro" id="IPR041617">
    <property type="entry name" value="TPR_MalT"/>
</dbReference>
<dbReference type="PANTHER" id="PTHR43289:SF6">
    <property type="entry name" value="SERINE_THREONINE-PROTEIN KINASE NEKL-3"/>
    <property type="match status" value="1"/>
</dbReference>
<evidence type="ECO:0000256" key="6">
    <source>
        <dbReference type="PIRNR" id="PIRNR000574"/>
    </source>
</evidence>
<dbReference type="Pfam" id="PF00069">
    <property type="entry name" value="Pkinase"/>
    <property type="match status" value="1"/>
</dbReference>
<dbReference type="InterPro" id="IPR016236">
    <property type="entry name" value="Ser/Thr_kinase_PknK_prd"/>
</dbReference>
<evidence type="ECO:0000256" key="7">
    <source>
        <dbReference type="PROSITE-ProRule" id="PRU10141"/>
    </source>
</evidence>
<dbReference type="Gene3D" id="1.25.40.10">
    <property type="entry name" value="Tetratricopeptide repeat domain"/>
    <property type="match status" value="1"/>
</dbReference>
<dbReference type="Gene3D" id="3.40.50.300">
    <property type="entry name" value="P-loop containing nucleotide triphosphate hydrolases"/>
    <property type="match status" value="1"/>
</dbReference>
<dbReference type="SUPFAM" id="SSF52540">
    <property type="entry name" value="P-loop containing nucleoside triphosphate hydrolases"/>
    <property type="match status" value="1"/>
</dbReference>
<dbReference type="InterPro" id="IPR011009">
    <property type="entry name" value="Kinase-like_dom_sf"/>
</dbReference>
<dbReference type="InterPro" id="IPR059106">
    <property type="entry name" value="WHD_MalT"/>
</dbReference>
<keyword evidence="4 6" id="KW-0418">Kinase</keyword>
<dbReference type="SUPFAM" id="SSF56112">
    <property type="entry name" value="Protein kinase-like (PK-like)"/>
    <property type="match status" value="1"/>
</dbReference>
<protein>
    <recommendedName>
        <fullName evidence="6">Serine/threonine-protein kinase PknK</fullName>
        <ecNumber evidence="6">2.7.11.1</ecNumber>
    </recommendedName>
    <alternativeName>
        <fullName evidence="6">Protein kinase K</fullName>
    </alternativeName>
</protein>
<comment type="catalytic activity">
    <reaction evidence="6">
        <text>L-seryl-[protein] + ATP = O-phospho-L-seryl-[protein] + ADP + H(+)</text>
        <dbReference type="Rhea" id="RHEA:17989"/>
        <dbReference type="Rhea" id="RHEA-COMP:9863"/>
        <dbReference type="Rhea" id="RHEA-COMP:11604"/>
        <dbReference type="ChEBI" id="CHEBI:15378"/>
        <dbReference type="ChEBI" id="CHEBI:29999"/>
        <dbReference type="ChEBI" id="CHEBI:30616"/>
        <dbReference type="ChEBI" id="CHEBI:83421"/>
        <dbReference type="ChEBI" id="CHEBI:456216"/>
        <dbReference type="EC" id="2.7.11.1"/>
    </reaction>
</comment>
<dbReference type="InterPro" id="IPR017441">
    <property type="entry name" value="Protein_kinase_ATP_BS"/>
</dbReference>
<comment type="catalytic activity">
    <reaction evidence="6">
        <text>L-threonyl-[protein] + ATP = O-phospho-L-threonyl-[protein] + ADP + H(+)</text>
        <dbReference type="Rhea" id="RHEA:46608"/>
        <dbReference type="Rhea" id="RHEA-COMP:11060"/>
        <dbReference type="Rhea" id="RHEA-COMP:11605"/>
        <dbReference type="ChEBI" id="CHEBI:15378"/>
        <dbReference type="ChEBI" id="CHEBI:30013"/>
        <dbReference type="ChEBI" id="CHEBI:30616"/>
        <dbReference type="ChEBI" id="CHEBI:61977"/>
        <dbReference type="ChEBI" id="CHEBI:456216"/>
        <dbReference type="EC" id="2.7.11.1"/>
    </reaction>
</comment>
<dbReference type="InterPro" id="IPR011990">
    <property type="entry name" value="TPR-like_helical_dom_sf"/>
</dbReference>
<feature type="domain" description="Protein kinase" evidence="8">
    <location>
        <begin position="26"/>
        <end position="294"/>
    </location>
</feature>
<dbReference type="PANTHER" id="PTHR43289">
    <property type="entry name" value="MITOGEN-ACTIVATED PROTEIN KINASE KINASE KINASE 20-RELATED"/>
    <property type="match status" value="1"/>
</dbReference>
<dbReference type="Pfam" id="PF17874">
    <property type="entry name" value="TPR_MalT"/>
    <property type="match status" value="1"/>
</dbReference>
<evidence type="ECO:0000313" key="9">
    <source>
        <dbReference type="EMBL" id="MFF3572643.1"/>
    </source>
</evidence>
<name>A0ABW6S8N7_9NOCA</name>
<sequence length="1155" mass="126839">MADEDPLATHRDQLAAVDKELEAAGFGEIRVIGRGGFGVVYRCREFALDRTVAVKVLTSISEYGGENLDRFLREQRAMAKLPSHPNIVQIHQVGSTADGRPYLVMPYHSRGSLQNLIRREGPLPLPDVLRIAVKLAGALETVHRAGILHRDIKPGNVLITEYGEPQLTDFGIARIEGGFQTTTGVVTGSPAFTAPEVLRKGTPSVASDIYGLGATLFCMLTGHAAYERRTGEKLVAQFLRVTDEPLPNLRPEGIPDDVCDLIEQSMAADPRTRPQPATTFGEQVRRIQHSHGLHVDEMILPTGQPSPVAGGPALTEITGPEQFAASVSTGAPTPPTPATKFRPAISPRPLVRRERLLDQLNADPWPRLILIHAPAGFGKSTLAAQWGQQLVSDRVAACWLGIDTDDNNSTLFLLHLLEAIRHTRPAVEGELSRIIEEHGTNVERYVLTSLINAIHEHGERIVVIIEDWHRITSDATVAALHFLLEHGCHHLQILVTSRERSGLPLSAMRVSNELIEIDSAALRFDQTEAGELLVELGGIDIDDSGVSRLRENTDGWVAGLQLASISMRGHIDPSELIEHVSGRHHVISEYLADNVLRTLDPTLLQRLLETSVAEQICGSLATALTGEQHGQALLEEIEQRDLFLRRTDPDGHWFRYHHLFAEFLRQRLDRDCGERVGDLHRRAADWFARHHMLSEAIDHATAAQLPEQAVELVEEHAQDLVQHSQLATLTALAAKLPAAHAATHPSLQMALAWAAVLMRRADQLRTALDRVADAERAETEPGRPMSALMLEATLLHSVESAFADHTDDLDAAAEQCRSRPEELSAWVLCAAANVGAFSALHRFDFDRVRSWHEWGRPYFQDIAGALGPMYSHCLAGMAAREKLEMDRAEHHFRTAVHLARTATGEHSFTARLAGAVLGDFLYERDELDEADQLLEDAELGFEGGLVDLLEATYGTGARIKAALGDLPAAQRRLSEGERLARALTLPRLSARIESERVQLGLEHAPAPQLATPGPAADDGIAVRIRELREGTAIRTLLRDRPDLAAVRAAELTRSIDATRRPRATVYATLLQAKCLAEQHLTAEAKDLIASILPQCAKARLIRPILDEGPALARLAQELRPEAEPPHWKSTPSQVPLAFFDHLAAFSAPPGDPRQS</sequence>
<dbReference type="EMBL" id="JBIAQY010000014">
    <property type="protein sequence ID" value="MFF3572643.1"/>
    <property type="molecule type" value="Genomic_DNA"/>
</dbReference>
<dbReference type="InterPro" id="IPR000719">
    <property type="entry name" value="Prot_kinase_dom"/>
</dbReference>
<dbReference type="Gene3D" id="3.30.200.20">
    <property type="entry name" value="Phosphorylase Kinase, domain 1"/>
    <property type="match status" value="1"/>
</dbReference>
<dbReference type="InterPro" id="IPR008271">
    <property type="entry name" value="Ser/Thr_kinase_AS"/>
</dbReference>
<dbReference type="SMART" id="SM00220">
    <property type="entry name" value="S_TKc"/>
    <property type="match status" value="1"/>
</dbReference>
<dbReference type="GO" id="GO:0016301">
    <property type="term" value="F:kinase activity"/>
    <property type="evidence" value="ECO:0007669"/>
    <property type="project" value="UniProtKB-KW"/>
</dbReference>
<evidence type="ECO:0000256" key="5">
    <source>
        <dbReference type="ARBA" id="ARBA00022840"/>
    </source>
</evidence>
<dbReference type="Pfam" id="PF13191">
    <property type="entry name" value="AAA_16"/>
    <property type="match status" value="1"/>
</dbReference>
<keyword evidence="1 6" id="KW-0723">Serine/threonine-protein kinase</keyword>
<evidence type="ECO:0000256" key="3">
    <source>
        <dbReference type="ARBA" id="ARBA00022741"/>
    </source>
</evidence>
<keyword evidence="10" id="KW-1185">Reference proteome</keyword>
<dbReference type="Pfam" id="PF25873">
    <property type="entry name" value="WHD_MalT"/>
    <property type="match status" value="1"/>
</dbReference>
<proteinExistence type="inferred from homology"/>
<dbReference type="PIRSF" id="PIRSF000574">
    <property type="entry name" value="Ser/Thr_PK_PknK_prd"/>
    <property type="match status" value="1"/>
</dbReference>
<evidence type="ECO:0000256" key="1">
    <source>
        <dbReference type="ARBA" id="ARBA00022527"/>
    </source>
</evidence>
<dbReference type="RefSeq" id="WP_387406116.1">
    <property type="nucleotide sequence ID" value="NZ_JBIAQY010000014.1"/>
</dbReference>
<dbReference type="InterPro" id="IPR027417">
    <property type="entry name" value="P-loop_NTPase"/>
</dbReference>
<keyword evidence="5 6" id="KW-0067">ATP-binding</keyword>
<accession>A0ABW6S8N7</accession>
<dbReference type="PROSITE" id="PS50011">
    <property type="entry name" value="PROTEIN_KINASE_DOM"/>
    <property type="match status" value="1"/>
</dbReference>
<organism evidence="9 10">
    <name type="scientific">Nocardia jiangxiensis</name>
    <dbReference type="NCBI Taxonomy" id="282685"/>
    <lineage>
        <taxon>Bacteria</taxon>
        <taxon>Bacillati</taxon>
        <taxon>Actinomycetota</taxon>
        <taxon>Actinomycetes</taxon>
        <taxon>Mycobacteriales</taxon>
        <taxon>Nocardiaceae</taxon>
        <taxon>Nocardia</taxon>
    </lineage>
</organism>
<dbReference type="Proteomes" id="UP001601992">
    <property type="component" value="Unassembled WGS sequence"/>
</dbReference>
<evidence type="ECO:0000256" key="2">
    <source>
        <dbReference type="ARBA" id="ARBA00022679"/>
    </source>
</evidence>
<dbReference type="CDD" id="cd14014">
    <property type="entry name" value="STKc_PknB_like"/>
    <property type="match status" value="1"/>
</dbReference>
<evidence type="ECO:0000256" key="4">
    <source>
        <dbReference type="ARBA" id="ARBA00022777"/>
    </source>
</evidence>
<evidence type="ECO:0000313" key="10">
    <source>
        <dbReference type="Proteomes" id="UP001601992"/>
    </source>
</evidence>
<keyword evidence="2 6" id="KW-0808">Transferase</keyword>
<dbReference type="EC" id="2.7.11.1" evidence="6"/>
<comment type="caution">
    <text evidence="9">The sequence shown here is derived from an EMBL/GenBank/DDBJ whole genome shotgun (WGS) entry which is preliminary data.</text>
</comment>
<evidence type="ECO:0000259" key="8">
    <source>
        <dbReference type="PROSITE" id="PS50011"/>
    </source>
</evidence>
<reference evidence="9 10" key="1">
    <citation type="submission" date="2024-10" db="EMBL/GenBank/DDBJ databases">
        <title>The Natural Products Discovery Center: Release of the First 8490 Sequenced Strains for Exploring Actinobacteria Biosynthetic Diversity.</title>
        <authorList>
            <person name="Kalkreuter E."/>
            <person name="Kautsar S.A."/>
            <person name="Yang D."/>
            <person name="Bader C.D."/>
            <person name="Teijaro C.N."/>
            <person name="Fluegel L."/>
            <person name="Davis C.M."/>
            <person name="Simpson J.R."/>
            <person name="Lauterbach L."/>
            <person name="Steele A.D."/>
            <person name="Gui C."/>
            <person name="Meng S."/>
            <person name="Li G."/>
            <person name="Viehrig K."/>
            <person name="Ye F."/>
            <person name="Su P."/>
            <person name="Kiefer A.F."/>
            <person name="Nichols A."/>
            <person name="Cepeda A.J."/>
            <person name="Yan W."/>
            <person name="Fan B."/>
            <person name="Jiang Y."/>
            <person name="Adhikari A."/>
            <person name="Zheng C.-J."/>
            <person name="Schuster L."/>
            <person name="Cowan T.M."/>
            <person name="Smanski M.J."/>
            <person name="Chevrette M.G."/>
            <person name="De Carvalho L.P.S."/>
            <person name="Shen B."/>
        </authorList>
    </citation>
    <scope>NUCLEOTIDE SEQUENCE [LARGE SCALE GENOMIC DNA]</scope>
    <source>
        <strain evidence="9 10">NPDC002593</strain>
    </source>
</reference>
<gene>
    <name evidence="9" type="ORF">ACFYXQ_33235</name>
</gene>
<feature type="binding site" evidence="7">
    <location>
        <position position="55"/>
    </location>
    <ligand>
        <name>ATP</name>
        <dbReference type="ChEBI" id="CHEBI:30616"/>
    </ligand>
</feature>
<dbReference type="PROSITE" id="PS00107">
    <property type="entry name" value="PROTEIN_KINASE_ATP"/>
    <property type="match status" value="1"/>
</dbReference>
<dbReference type="PROSITE" id="PS00108">
    <property type="entry name" value="PROTEIN_KINASE_ST"/>
    <property type="match status" value="1"/>
</dbReference>
<dbReference type="InterPro" id="IPR041664">
    <property type="entry name" value="AAA_16"/>
</dbReference>
<keyword evidence="3 6" id="KW-0547">Nucleotide-binding</keyword>